<dbReference type="OMA" id="SHLVSCK"/>
<name>A0A1X7SWE6_AMPQE</name>
<reference evidence="1" key="1">
    <citation type="submission" date="2017-05" db="UniProtKB">
        <authorList>
            <consortium name="EnsemblMetazoa"/>
        </authorList>
    </citation>
    <scope>IDENTIFICATION</scope>
</reference>
<dbReference type="GO" id="GO:0097225">
    <property type="term" value="C:sperm midpiece"/>
    <property type="evidence" value="ECO:0007669"/>
    <property type="project" value="TreeGrafter"/>
</dbReference>
<sequence>TGEVWYEVGSELAQEGLRPTSPDQECLQEIIHCSEERAEEVTRQQHELIDEQHRRDLDEEYQFYEQLRDAQISGERLQEKEEKLILRTTNYKCLQEAKERQVTAIDASRPSAISLGERFHTTNQSSLNVTTFCSRNITIATSPMKILSENKIGTASQVAPATTS</sequence>
<dbReference type="InParanoid" id="A0A1X7SWE6"/>
<dbReference type="InterPro" id="IPR048732">
    <property type="entry name" value="CFA69"/>
</dbReference>
<dbReference type="OrthoDB" id="191673at2759"/>
<dbReference type="EnsemblMetazoa" id="Aqu2.1.06471_001">
    <property type="protein sequence ID" value="Aqu2.1.06471_001"/>
    <property type="gene ID" value="Aqu2.1.06471"/>
</dbReference>
<dbReference type="PANTHER" id="PTHR14716">
    <property type="entry name" value="CILIA- AND FLAGELLA-ASSOCIATED PROTEIN 69"/>
    <property type="match status" value="1"/>
</dbReference>
<dbReference type="PANTHER" id="PTHR14716:SF0">
    <property type="entry name" value="CILIA- AND FLAGELLA-ASSOCIATED PROTEIN 69"/>
    <property type="match status" value="1"/>
</dbReference>
<accession>A0A1X7SWE6</accession>
<dbReference type="GO" id="GO:1902093">
    <property type="term" value="P:positive regulation of flagellated sperm motility"/>
    <property type="evidence" value="ECO:0007669"/>
    <property type="project" value="TreeGrafter"/>
</dbReference>
<dbReference type="AlphaFoldDB" id="A0A1X7SWE6"/>
<protein>
    <submittedName>
        <fullName evidence="1">Uncharacterized protein</fullName>
    </submittedName>
</protein>
<proteinExistence type="predicted"/>
<evidence type="ECO:0000313" key="1">
    <source>
        <dbReference type="EnsemblMetazoa" id="Aqu2.1.06471_001"/>
    </source>
</evidence>
<organism evidence="1">
    <name type="scientific">Amphimedon queenslandica</name>
    <name type="common">Sponge</name>
    <dbReference type="NCBI Taxonomy" id="400682"/>
    <lineage>
        <taxon>Eukaryota</taxon>
        <taxon>Metazoa</taxon>
        <taxon>Porifera</taxon>
        <taxon>Demospongiae</taxon>
        <taxon>Heteroscleromorpha</taxon>
        <taxon>Haplosclerida</taxon>
        <taxon>Niphatidae</taxon>
        <taxon>Amphimedon</taxon>
    </lineage>
</organism>
<dbReference type="GO" id="GO:0097730">
    <property type="term" value="C:non-motile cilium"/>
    <property type="evidence" value="ECO:0007669"/>
    <property type="project" value="TreeGrafter"/>
</dbReference>